<dbReference type="PANTHER" id="PTHR45694">
    <property type="entry name" value="GLUTAREDOXIN 2"/>
    <property type="match status" value="1"/>
</dbReference>
<keyword evidence="3" id="KW-1185">Reference proteome</keyword>
<evidence type="ECO:0000313" key="3">
    <source>
        <dbReference type="Proteomes" id="UP000007148"/>
    </source>
</evidence>
<protein>
    <recommendedName>
        <fullName evidence="1">Glutaredoxin domain-containing protein</fullName>
    </recommendedName>
</protein>
<reference evidence="2 3" key="1">
    <citation type="journal article" date="2011" name="PLoS Pathog.">
        <title>Endophytic Life Strategies Decoded by Genome and Transcriptome Analyses of the Mutualistic Root Symbiont Piriformospora indica.</title>
        <authorList>
            <person name="Zuccaro A."/>
            <person name="Lahrmann U."/>
            <person name="Guldener U."/>
            <person name="Langen G."/>
            <person name="Pfiffi S."/>
            <person name="Biedenkopf D."/>
            <person name="Wong P."/>
            <person name="Samans B."/>
            <person name="Grimm C."/>
            <person name="Basiewicz M."/>
            <person name="Murat C."/>
            <person name="Martin F."/>
            <person name="Kogel K.H."/>
        </authorList>
    </citation>
    <scope>NUCLEOTIDE SEQUENCE [LARGE SCALE GENOMIC DNA]</scope>
    <source>
        <strain evidence="2 3">DSM 11827</strain>
    </source>
</reference>
<accession>G4TT58</accession>
<dbReference type="InterPro" id="IPR014025">
    <property type="entry name" value="Glutaredoxin_subgr"/>
</dbReference>
<organism evidence="2 3">
    <name type="scientific">Serendipita indica (strain DSM 11827)</name>
    <name type="common">Root endophyte fungus</name>
    <name type="synonym">Piriformospora indica</name>
    <dbReference type="NCBI Taxonomy" id="1109443"/>
    <lineage>
        <taxon>Eukaryota</taxon>
        <taxon>Fungi</taxon>
        <taxon>Dikarya</taxon>
        <taxon>Basidiomycota</taxon>
        <taxon>Agaricomycotina</taxon>
        <taxon>Agaricomycetes</taxon>
        <taxon>Sebacinales</taxon>
        <taxon>Serendipitaceae</taxon>
        <taxon>Serendipita</taxon>
    </lineage>
</organism>
<gene>
    <name evidence="2" type="ORF">PIIN_08453</name>
</gene>
<evidence type="ECO:0000259" key="1">
    <source>
        <dbReference type="Pfam" id="PF00462"/>
    </source>
</evidence>
<dbReference type="Proteomes" id="UP000007148">
    <property type="component" value="Unassembled WGS sequence"/>
</dbReference>
<dbReference type="InParanoid" id="G4TT58"/>
<dbReference type="PRINTS" id="PR00160">
    <property type="entry name" value="GLUTAREDOXIN"/>
</dbReference>
<dbReference type="InterPro" id="IPR036249">
    <property type="entry name" value="Thioredoxin-like_sf"/>
</dbReference>
<dbReference type="InterPro" id="IPR002109">
    <property type="entry name" value="Glutaredoxin"/>
</dbReference>
<dbReference type="GO" id="GO:0005796">
    <property type="term" value="C:Golgi lumen"/>
    <property type="evidence" value="ECO:0007669"/>
    <property type="project" value="TreeGrafter"/>
</dbReference>
<dbReference type="Pfam" id="PF00462">
    <property type="entry name" value="Glutaredoxin"/>
    <property type="match status" value="1"/>
</dbReference>
<sequence length="208" mass="23185">MPSDAKPQSNNVKNTQSFFAGLLRKKRLLGTVTLVGISLFLLNQFTSGSVTSWFNTTSKPQKFDEFQGMLYYLTKSTELLPAKMNGSEVQNPDIWNKNVHLSNAQWEARLTAMRAQYPVIVFSKTYCPYSKKAKAILAEYALKKQPVFIEADLRPDMAKIKALLRRLTGQDTFPNVVVNGKSLGGADRLTVLHESGKLKKKLKAAGAL</sequence>
<dbReference type="OrthoDB" id="423313at2759"/>
<comment type="caution">
    <text evidence="2">The sequence shown here is derived from an EMBL/GenBank/DDBJ whole genome shotgun (WGS) entry which is preliminary data.</text>
</comment>
<proteinExistence type="predicted"/>
<dbReference type="STRING" id="1109443.G4TT58"/>
<dbReference type="HOGENOM" id="CLU_026126_0_3_1"/>
<dbReference type="SUPFAM" id="SSF52833">
    <property type="entry name" value="Thioredoxin-like"/>
    <property type="match status" value="1"/>
</dbReference>
<dbReference type="eggNOG" id="KOG1752">
    <property type="taxonomic scope" value="Eukaryota"/>
</dbReference>
<dbReference type="GO" id="GO:0005801">
    <property type="term" value="C:cis-Golgi network"/>
    <property type="evidence" value="ECO:0007669"/>
    <property type="project" value="TreeGrafter"/>
</dbReference>
<dbReference type="PROSITE" id="PS51354">
    <property type="entry name" value="GLUTAREDOXIN_2"/>
    <property type="match status" value="1"/>
</dbReference>
<dbReference type="Gene3D" id="3.40.30.10">
    <property type="entry name" value="Glutaredoxin"/>
    <property type="match status" value="1"/>
</dbReference>
<dbReference type="GO" id="GO:0015038">
    <property type="term" value="F:glutathione disulfide oxidoreductase activity"/>
    <property type="evidence" value="ECO:0007669"/>
    <property type="project" value="TreeGrafter"/>
</dbReference>
<dbReference type="GO" id="GO:0034599">
    <property type="term" value="P:cellular response to oxidative stress"/>
    <property type="evidence" value="ECO:0007669"/>
    <property type="project" value="TreeGrafter"/>
</dbReference>
<name>G4TT58_SERID</name>
<dbReference type="AlphaFoldDB" id="G4TT58"/>
<feature type="domain" description="Glutaredoxin" evidence="1">
    <location>
        <begin position="119"/>
        <end position="181"/>
    </location>
</feature>
<dbReference type="EMBL" id="CAFZ01000320">
    <property type="protein sequence ID" value="CCA74501.1"/>
    <property type="molecule type" value="Genomic_DNA"/>
</dbReference>
<dbReference type="GO" id="GO:0000324">
    <property type="term" value="C:fungal-type vacuole"/>
    <property type="evidence" value="ECO:0007669"/>
    <property type="project" value="TreeGrafter"/>
</dbReference>
<dbReference type="PANTHER" id="PTHR45694:SF5">
    <property type="entry name" value="GLUTAREDOXIN 2"/>
    <property type="match status" value="1"/>
</dbReference>
<evidence type="ECO:0000313" key="2">
    <source>
        <dbReference type="EMBL" id="CCA74501.1"/>
    </source>
</evidence>
<dbReference type="CDD" id="cd03419">
    <property type="entry name" value="GRX_GRXh_1_2_like"/>
    <property type="match status" value="1"/>
</dbReference>